<dbReference type="SUPFAM" id="SSF53448">
    <property type="entry name" value="Nucleotide-diphospho-sugar transferases"/>
    <property type="match status" value="1"/>
</dbReference>
<dbReference type="CDD" id="cd00761">
    <property type="entry name" value="Glyco_tranf_GTA_type"/>
    <property type="match status" value="1"/>
</dbReference>
<accession>A0A673AJ10</accession>
<reference evidence="2" key="3">
    <citation type="submission" date="2025-09" db="UniProtKB">
        <authorList>
            <consortium name="Ensembl"/>
        </authorList>
    </citation>
    <scope>IDENTIFICATION</scope>
</reference>
<evidence type="ECO:0000313" key="2">
    <source>
        <dbReference type="Ensembl" id="ENSSORP00005028287.1"/>
    </source>
</evidence>
<sequence>MSTEGVQVKGNGETTLTVQSNNLLFLNALLSKVSYKSTDYHVNTGDLVSFQFENHKAVFPVVIKQPQLPVLYDMGTDISSSVTITTKTFLRYDQLRVLVNSIRTFYANIRIIIADDSFEPQKMTGEHILHYIMPPAQGWFAGRNLAVSQVTTKYFLWVDDDFEFTKDTKIEQLVEVMEAVPELDVLGGAVQGNQFYFSIIYEKGDEKEGGCLYRKSRGKYHPLPGYPQCTVVSGVVNFFLARTDAVQRVGFDPKLQRVAHSEFFMDGLGSLTVASCNHVSIGHQSKRDQPGAYSRYRHPPNSDQEFKYQHHFFKNNLKCILFG</sequence>
<dbReference type="Proteomes" id="UP000472271">
    <property type="component" value="Chromosome 8"/>
</dbReference>
<dbReference type="GO" id="GO:0008376">
    <property type="term" value="F:acetylgalactosaminyltransferase activity"/>
    <property type="evidence" value="ECO:0007669"/>
    <property type="project" value="TreeGrafter"/>
</dbReference>
<protein>
    <recommendedName>
        <fullName evidence="1">Glycosyltransferase 2-like domain-containing protein</fullName>
    </recommendedName>
</protein>
<evidence type="ECO:0000259" key="1">
    <source>
        <dbReference type="Pfam" id="PF00535"/>
    </source>
</evidence>
<reference evidence="2" key="2">
    <citation type="submission" date="2025-08" db="UniProtKB">
        <authorList>
            <consortium name="Ensembl"/>
        </authorList>
    </citation>
    <scope>IDENTIFICATION</scope>
</reference>
<dbReference type="AlphaFoldDB" id="A0A673AJ10"/>
<dbReference type="GO" id="GO:0006047">
    <property type="term" value="P:UDP-N-acetylglucosamine metabolic process"/>
    <property type="evidence" value="ECO:0007669"/>
    <property type="project" value="TreeGrafter"/>
</dbReference>
<evidence type="ECO:0000313" key="3">
    <source>
        <dbReference type="Proteomes" id="UP000472271"/>
    </source>
</evidence>
<name>A0A673AJ10_9TELE</name>
<dbReference type="InterPro" id="IPR001173">
    <property type="entry name" value="Glyco_trans_2-like"/>
</dbReference>
<keyword evidence="3" id="KW-1185">Reference proteome</keyword>
<proteinExistence type="predicted"/>
<dbReference type="GO" id="GO:0019276">
    <property type="term" value="P:UDP-N-acetylgalactosamine metabolic process"/>
    <property type="evidence" value="ECO:0007669"/>
    <property type="project" value="TreeGrafter"/>
</dbReference>
<dbReference type="InParanoid" id="A0A673AJ10"/>
<dbReference type="PANTHER" id="PTHR15046:SF2">
    <property type="entry name" value="BETA-1,4 N-ACETYLGALACTOSAMINYLTRANSFERASE 2"/>
    <property type="match status" value="1"/>
</dbReference>
<feature type="domain" description="Glycosyltransferase 2-like" evidence="1">
    <location>
        <begin position="87"/>
        <end position="203"/>
    </location>
</feature>
<dbReference type="Gene3D" id="3.90.550.10">
    <property type="entry name" value="Spore Coat Polysaccharide Biosynthesis Protein SpsA, Chain A"/>
    <property type="match status" value="1"/>
</dbReference>
<dbReference type="InterPro" id="IPR029044">
    <property type="entry name" value="Nucleotide-diphossugar_trans"/>
</dbReference>
<dbReference type="PANTHER" id="PTHR15046">
    <property type="entry name" value="GLYCO_TRANS_2-LIKE DOMAIN-CONTAINING PROTEIN"/>
    <property type="match status" value="1"/>
</dbReference>
<dbReference type="FunCoup" id="A0A673AJ10">
    <property type="interactions" value="2"/>
</dbReference>
<reference evidence="2" key="1">
    <citation type="submission" date="2019-06" db="EMBL/GenBank/DDBJ databases">
        <authorList>
            <consortium name="Wellcome Sanger Institute Data Sharing"/>
        </authorList>
    </citation>
    <scope>NUCLEOTIDE SEQUENCE [LARGE SCALE GENOMIC DNA]</scope>
</reference>
<dbReference type="Ensembl" id="ENSSORT00005029096.1">
    <property type="protein sequence ID" value="ENSSORP00005028287.1"/>
    <property type="gene ID" value="ENSSORG00005013537.1"/>
</dbReference>
<organism evidence="2 3">
    <name type="scientific">Sphaeramia orbicularis</name>
    <name type="common">orbiculate cardinalfish</name>
    <dbReference type="NCBI Taxonomy" id="375764"/>
    <lineage>
        <taxon>Eukaryota</taxon>
        <taxon>Metazoa</taxon>
        <taxon>Chordata</taxon>
        <taxon>Craniata</taxon>
        <taxon>Vertebrata</taxon>
        <taxon>Euteleostomi</taxon>
        <taxon>Actinopterygii</taxon>
        <taxon>Neopterygii</taxon>
        <taxon>Teleostei</taxon>
        <taxon>Neoteleostei</taxon>
        <taxon>Acanthomorphata</taxon>
        <taxon>Gobiaria</taxon>
        <taxon>Kurtiformes</taxon>
        <taxon>Apogonoidei</taxon>
        <taxon>Apogonidae</taxon>
        <taxon>Apogoninae</taxon>
        <taxon>Sphaeramia</taxon>
    </lineage>
</organism>
<dbReference type="Pfam" id="PF00535">
    <property type="entry name" value="Glycos_transf_2"/>
    <property type="match status" value="1"/>
</dbReference>